<dbReference type="Proteomes" id="UP001186944">
    <property type="component" value="Unassembled WGS sequence"/>
</dbReference>
<keyword evidence="4" id="KW-1185">Reference proteome</keyword>
<evidence type="ECO:0000313" key="4">
    <source>
        <dbReference type="Proteomes" id="UP001186944"/>
    </source>
</evidence>
<feature type="region of interest" description="Disordered" evidence="1">
    <location>
        <begin position="152"/>
        <end position="224"/>
    </location>
</feature>
<feature type="transmembrane region" description="Helical" evidence="2">
    <location>
        <begin position="85"/>
        <end position="108"/>
    </location>
</feature>
<dbReference type="EMBL" id="VSWD01000007">
    <property type="protein sequence ID" value="KAK3097813.1"/>
    <property type="molecule type" value="Genomic_DNA"/>
</dbReference>
<sequence>MLKEEMKLDLNPIKFTFPCGDTPCGYPGNFCDYDQSLPSRSRCFPCSEDVCSTFGNKNFPEECKIFCNQDATKDVSSESTYWLPLYFSMGLNILFVCLVIVFTVNIIYRRRIKSARNEEIPSSICLCTKKLSTDNREETSVMLPSIQPSTVVKGERQGCTPVPVRTPVSQPEQDLDGQRLSQYQPQENSPTSPQSDVGYSGSQRTEGQNYVTTPTDNGVHGSHD</sequence>
<evidence type="ECO:0000256" key="2">
    <source>
        <dbReference type="SAM" id="Phobius"/>
    </source>
</evidence>
<proteinExistence type="predicted"/>
<evidence type="ECO:0000313" key="3">
    <source>
        <dbReference type="EMBL" id="KAK3097813.1"/>
    </source>
</evidence>
<keyword evidence="2" id="KW-0472">Membrane</keyword>
<organism evidence="3 4">
    <name type="scientific">Pinctada imbricata</name>
    <name type="common">Atlantic pearl-oyster</name>
    <name type="synonym">Pinctada martensii</name>
    <dbReference type="NCBI Taxonomy" id="66713"/>
    <lineage>
        <taxon>Eukaryota</taxon>
        <taxon>Metazoa</taxon>
        <taxon>Spiralia</taxon>
        <taxon>Lophotrochozoa</taxon>
        <taxon>Mollusca</taxon>
        <taxon>Bivalvia</taxon>
        <taxon>Autobranchia</taxon>
        <taxon>Pteriomorphia</taxon>
        <taxon>Pterioida</taxon>
        <taxon>Pterioidea</taxon>
        <taxon>Pteriidae</taxon>
        <taxon>Pinctada</taxon>
    </lineage>
</organism>
<feature type="compositionally biased region" description="Polar residues" evidence="1">
    <location>
        <begin position="179"/>
        <end position="216"/>
    </location>
</feature>
<evidence type="ECO:0000256" key="1">
    <source>
        <dbReference type="SAM" id="MobiDB-lite"/>
    </source>
</evidence>
<dbReference type="AlphaFoldDB" id="A0AA89BVL7"/>
<comment type="caution">
    <text evidence="3">The sequence shown here is derived from an EMBL/GenBank/DDBJ whole genome shotgun (WGS) entry which is preliminary data.</text>
</comment>
<accession>A0AA89BVL7</accession>
<name>A0AA89BVL7_PINIB</name>
<keyword evidence="2" id="KW-0812">Transmembrane</keyword>
<reference evidence="3" key="1">
    <citation type="submission" date="2019-08" db="EMBL/GenBank/DDBJ databases">
        <title>The improved chromosome-level genome for the pearl oyster Pinctada fucata martensii using PacBio sequencing and Hi-C.</title>
        <authorList>
            <person name="Zheng Z."/>
        </authorList>
    </citation>
    <scope>NUCLEOTIDE SEQUENCE</scope>
    <source>
        <strain evidence="3">ZZ-2019</strain>
        <tissue evidence="3">Adductor muscle</tissue>
    </source>
</reference>
<protein>
    <submittedName>
        <fullName evidence="3">Uncharacterized protein</fullName>
    </submittedName>
</protein>
<keyword evidence="2" id="KW-1133">Transmembrane helix</keyword>
<gene>
    <name evidence="3" type="ORF">FSP39_013417</name>
</gene>